<dbReference type="Pfam" id="PF22691">
    <property type="entry name" value="Thiolase_C_1"/>
    <property type="match status" value="1"/>
</dbReference>
<evidence type="ECO:0000313" key="3">
    <source>
        <dbReference type="Proteomes" id="UP001327093"/>
    </source>
</evidence>
<evidence type="ECO:0000313" key="2">
    <source>
        <dbReference type="EMBL" id="MEB3372219.1"/>
    </source>
</evidence>
<dbReference type="PIRSF" id="PIRSF000429">
    <property type="entry name" value="Ac-CoA_Ac_transf"/>
    <property type="match status" value="1"/>
</dbReference>
<dbReference type="PANTHER" id="PTHR42870:SF1">
    <property type="entry name" value="NON-SPECIFIC LIPID-TRANSFER PROTEIN-LIKE 2"/>
    <property type="match status" value="1"/>
</dbReference>
<dbReference type="PANTHER" id="PTHR42870">
    <property type="entry name" value="ACETYL-COA C-ACETYLTRANSFERASE"/>
    <property type="match status" value="1"/>
</dbReference>
<name>A0ABU6AKX7_9PSEU</name>
<dbReference type="CDD" id="cd00829">
    <property type="entry name" value="SCP-x_thiolase"/>
    <property type="match status" value="1"/>
</dbReference>
<sequence length="392" mass="40687">MSSRSDLPPHRRAAIAGLGMTEMGKVYGRTAQQFAAEAVRRATADAGLRLGDVDGLLVSAGLTGGVDLSLQDDLGLEDLRLLSQMQSFGSTAGAMVQHAAMAVEAGMADVVACVFADAPLREGGSTGAAYGAERYSPKGWGGLVAASGFTGPNSFYALAARRHMQAYGTTSKQLGEIAVAQRAWAALNPLARFREPIDIADHQESRLVAEPFHLLDCCLVSNGGIAVIVTRGDRAASLAQPPVSVLGWAQSHPGGSLRRDDDFGLVSGAAQAGPAALRMAGVSLYDIDLAELYDCYTFTVLLTLEDYGFCAKGEGGEFASTPGVLGPGGSLPVNTGGGQLSSYYMWGMTPLSEAIIQARGQAGDRQVPDHELVLVSGNGGIFSHHSTLVLSA</sequence>
<dbReference type="InterPro" id="IPR055140">
    <property type="entry name" value="Thiolase_C_2"/>
</dbReference>
<reference evidence="2 3" key="1">
    <citation type="submission" date="2023-10" db="EMBL/GenBank/DDBJ databases">
        <title>Saccharopolyspora sp. nov., isolated from mangrove soil.</title>
        <authorList>
            <person name="Lu Y."/>
            <person name="Liu W."/>
        </authorList>
    </citation>
    <scope>NUCLEOTIDE SEQUENCE [LARGE SCALE GENOMIC DNA]</scope>
    <source>
        <strain evidence="2 3">S2-29</strain>
    </source>
</reference>
<dbReference type="Proteomes" id="UP001327093">
    <property type="component" value="Unassembled WGS sequence"/>
</dbReference>
<dbReference type="InterPro" id="IPR016039">
    <property type="entry name" value="Thiolase-like"/>
</dbReference>
<dbReference type="SUPFAM" id="SSF53901">
    <property type="entry name" value="Thiolase-like"/>
    <property type="match status" value="2"/>
</dbReference>
<gene>
    <name evidence="2" type="ORF">R4I43_32950</name>
</gene>
<comment type="caution">
    <text evidence="2">The sequence shown here is derived from an EMBL/GenBank/DDBJ whole genome shotgun (WGS) entry which is preliminary data.</text>
</comment>
<evidence type="ECO:0000259" key="1">
    <source>
        <dbReference type="Pfam" id="PF22691"/>
    </source>
</evidence>
<dbReference type="Gene3D" id="3.40.47.10">
    <property type="match status" value="1"/>
</dbReference>
<organism evidence="2 3">
    <name type="scientific">Saccharopolyspora mangrovi</name>
    <dbReference type="NCBI Taxonomy" id="3082379"/>
    <lineage>
        <taxon>Bacteria</taxon>
        <taxon>Bacillati</taxon>
        <taxon>Actinomycetota</taxon>
        <taxon>Actinomycetes</taxon>
        <taxon>Pseudonocardiales</taxon>
        <taxon>Pseudonocardiaceae</taxon>
        <taxon>Saccharopolyspora</taxon>
    </lineage>
</organism>
<keyword evidence="3" id="KW-1185">Reference proteome</keyword>
<accession>A0ABU6AKX7</accession>
<dbReference type="InterPro" id="IPR002155">
    <property type="entry name" value="Thiolase"/>
</dbReference>
<protein>
    <submittedName>
        <fullName evidence="2">Thiolase family protein</fullName>
    </submittedName>
</protein>
<feature type="domain" description="Thiolase C-terminal" evidence="1">
    <location>
        <begin position="250"/>
        <end position="391"/>
    </location>
</feature>
<dbReference type="EMBL" id="JAWLNX010000039">
    <property type="protein sequence ID" value="MEB3372219.1"/>
    <property type="molecule type" value="Genomic_DNA"/>
</dbReference>
<proteinExistence type="predicted"/>
<dbReference type="RefSeq" id="WP_324269636.1">
    <property type="nucleotide sequence ID" value="NZ_JAWLNX010000039.1"/>
</dbReference>